<evidence type="ECO:0000256" key="1">
    <source>
        <dbReference type="ARBA" id="ARBA00005594"/>
    </source>
</evidence>
<dbReference type="Pfam" id="PF08264">
    <property type="entry name" value="Anticodon_1"/>
    <property type="match status" value="1"/>
</dbReference>
<protein>
    <recommendedName>
        <fullName evidence="2">leucine--tRNA ligase</fullName>
        <ecNumber evidence="2">6.1.1.4</ecNumber>
    </recommendedName>
</protein>
<feature type="domain" description="Aminoacyl-tRNA synthetase class Ia" evidence="9">
    <location>
        <begin position="56"/>
        <end position="94"/>
    </location>
</feature>
<evidence type="ECO:0000256" key="8">
    <source>
        <dbReference type="ARBA" id="ARBA00047469"/>
    </source>
</evidence>
<accession>A0A3B0TS35</accession>
<dbReference type="GO" id="GO:0005829">
    <property type="term" value="C:cytosol"/>
    <property type="evidence" value="ECO:0007669"/>
    <property type="project" value="TreeGrafter"/>
</dbReference>
<keyword evidence="5" id="KW-0067">ATP-binding</keyword>
<evidence type="ECO:0000256" key="6">
    <source>
        <dbReference type="ARBA" id="ARBA00022917"/>
    </source>
</evidence>
<dbReference type="GO" id="GO:0004823">
    <property type="term" value="F:leucine-tRNA ligase activity"/>
    <property type="evidence" value="ECO:0007669"/>
    <property type="project" value="UniProtKB-EC"/>
</dbReference>
<feature type="domain" description="Methionyl/Valyl/Leucyl/Isoleucyl-tRNA synthetase anticodon-binding" evidence="10">
    <location>
        <begin position="138"/>
        <end position="262"/>
    </location>
</feature>
<evidence type="ECO:0000256" key="5">
    <source>
        <dbReference type="ARBA" id="ARBA00022840"/>
    </source>
</evidence>
<dbReference type="SUPFAM" id="SSF52374">
    <property type="entry name" value="Nucleotidylyl transferase"/>
    <property type="match status" value="1"/>
</dbReference>
<keyword evidence="6" id="KW-0648">Protein biosynthesis</keyword>
<evidence type="ECO:0000256" key="7">
    <source>
        <dbReference type="ARBA" id="ARBA00023146"/>
    </source>
</evidence>
<dbReference type="Gene3D" id="3.10.20.590">
    <property type="match status" value="1"/>
</dbReference>
<feature type="non-terminal residue" evidence="11">
    <location>
        <position position="1"/>
    </location>
</feature>
<dbReference type="EC" id="6.1.1.4" evidence="2"/>
<dbReference type="Pfam" id="PF00133">
    <property type="entry name" value="tRNA-synt_1"/>
    <property type="match status" value="1"/>
</dbReference>
<keyword evidence="3 11" id="KW-0436">Ligase</keyword>
<gene>
    <name evidence="11" type="ORF">MNBD_ALPHA09-12</name>
</gene>
<evidence type="ECO:0000259" key="9">
    <source>
        <dbReference type="Pfam" id="PF00133"/>
    </source>
</evidence>
<evidence type="ECO:0000313" key="11">
    <source>
        <dbReference type="EMBL" id="VAW17282.1"/>
    </source>
</evidence>
<dbReference type="SUPFAM" id="SSF47323">
    <property type="entry name" value="Anticodon-binding domain of a subclass of class I aminoacyl-tRNA synthetases"/>
    <property type="match status" value="1"/>
</dbReference>
<comment type="similarity">
    <text evidence="1">Belongs to the class-I aminoacyl-tRNA synthetase family.</text>
</comment>
<evidence type="ECO:0000256" key="4">
    <source>
        <dbReference type="ARBA" id="ARBA00022741"/>
    </source>
</evidence>
<sequence length="300" mass="33277">LDEPFAGLFTQGMVTHETYKDEAGDWLYPEEVGFGQGGATHAKTGEAVTIGPIESMSKSKKNIVDPSAIIALYGADTARWFILSDTPPERDIQWTESGVDAAARFVQRLWKFIQEGLEAVCVPGKARPRAMSEAAVAIRKAAHKALHNVTEALETLRFNRAIAHVYEMTNDLGPLFADTQSATAPDIRWARREALEIYVRIFAPMMPHLAEQAWADLGHRTLVVKEPWPKVSKPLLVEDTVIIAIQVNGKRKGQIEVPRGLSREEIESRALNEDNVGRAISGREVRKVIVVPERIVNVVL</sequence>
<dbReference type="GO" id="GO:0006429">
    <property type="term" value="P:leucyl-tRNA aminoacylation"/>
    <property type="evidence" value="ECO:0007669"/>
    <property type="project" value="InterPro"/>
</dbReference>
<dbReference type="InterPro" id="IPR013155">
    <property type="entry name" value="M/V/L/I-tRNA-synth_anticd-bd"/>
</dbReference>
<dbReference type="Gene3D" id="2.20.28.290">
    <property type="match status" value="1"/>
</dbReference>
<evidence type="ECO:0000259" key="10">
    <source>
        <dbReference type="Pfam" id="PF08264"/>
    </source>
</evidence>
<keyword evidence="7 11" id="KW-0030">Aminoacyl-tRNA synthetase</keyword>
<dbReference type="InterPro" id="IPR002302">
    <property type="entry name" value="Leu-tRNA-ligase"/>
</dbReference>
<dbReference type="PANTHER" id="PTHR43740">
    <property type="entry name" value="LEUCYL-TRNA SYNTHETASE"/>
    <property type="match status" value="1"/>
</dbReference>
<evidence type="ECO:0000256" key="2">
    <source>
        <dbReference type="ARBA" id="ARBA00013164"/>
    </source>
</evidence>
<evidence type="ECO:0000256" key="3">
    <source>
        <dbReference type="ARBA" id="ARBA00022598"/>
    </source>
</evidence>
<dbReference type="EMBL" id="UOEM01000103">
    <property type="protein sequence ID" value="VAW17282.1"/>
    <property type="molecule type" value="Genomic_DNA"/>
</dbReference>
<dbReference type="FunFam" id="1.10.730.10:FF:000002">
    <property type="entry name" value="Leucine--tRNA ligase"/>
    <property type="match status" value="1"/>
</dbReference>
<dbReference type="PANTHER" id="PTHR43740:SF2">
    <property type="entry name" value="LEUCINE--TRNA LIGASE, MITOCHONDRIAL"/>
    <property type="match status" value="1"/>
</dbReference>
<keyword evidence="4" id="KW-0547">Nucleotide-binding</keyword>
<organism evidence="11">
    <name type="scientific">hydrothermal vent metagenome</name>
    <dbReference type="NCBI Taxonomy" id="652676"/>
    <lineage>
        <taxon>unclassified sequences</taxon>
        <taxon>metagenomes</taxon>
        <taxon>ecological metagenomes</taxon>
    </lineage>
</organism>
<dbReference type="AlphaFoldDB" id="A0A3B0TS35"/>
<reference evidence="11" key="1">
    <citation type="submission" date="2018-06" db="EMBL/GenBank/DDBJ databases">
        <authorList>
            <person name="Zhirakovskaya E."/>
        </authorList>
    </citation>
    <scope>NUCLEOTIDE SEQUENCE</scope>
</reference>
<dbReference type="InterPro" id="IPR002300">
    <property type="entry name" value="aa-tRNA-synth_Ia"/>
</dbReference>
<dbReference type="CDD" id="cd07958">
    <property type="entry name" value="Anticodon_Ia_Leu_BEm"/>
    <property type="match status" value="1"/>
</dbReference>
<name>A0A3B0TS35_9ZZZZ</name>
<dbReference type="InterPro" id="IPR009080">
    <property type="entry name" value="tRNAsynth_Ia_anticodon-bd"/>
</dbReference>
<dbReference type="Gene3D" id="1.10.730.10">
    <property type="entry name" value="Isoleucyl-tRNA Synthetase, Domain 1"/>
    <property type="match status" value="1"/>
</dbReference>
<proteinExistence type="inferred from homology"/>
<comment type="catalytic activity">
    <reaction evidence="8">
        <text>tRNA(Leu) + L-leucine + ATP = L-leucyl-tRNA(Leu) + AMP + diphosphate</text>
        <dbReference type="Rhea" id="RHEA:11688"/>
        <dbReference type="Rhea" id="RHEA-COMP:9613"/>
        <dbReference type="Rhea" id="RHEA-COMP:9622"/>
        <dbReference type="ChEBI" id="CHEBI:30616"/>
        <dbReference type="ChEBI" id="CHEBI:33019"/>
        <dbReference type="ChEBI" id="CHEBI:57427"/>
        <dbReference type="ChEBI" id="CHEBI:78442"/>
        <dbReference type="ChEBI" id="CHEBI:78494"/>
        <dbReference type="ChEBI" id="CHEBI:456215"/>
        <dbReference type="EC" id="6.1.1.4"/>
    </reaction>
</comment>
<dbReference type="GO" id="GO:0005524">
    <property type="term" value="F:ATP binding"/>
    <property type="evidence" value="ECO:0007669"/>
    <property type="project" value="UniProtKB-KW"/>
</dbReference>